<name>A0AAE0S368_9BIVA</name>
<reference evidence="1" key="1">
    <citation type="journal article" date="2021" name="Genome Biol. Evol.">
        <title>A High-Quality Reference Genome for a Parasitic Bivalve with Doubly Uniparental Inheritance (Bivalvia: Unionida).</title>
        <authorList>
            <person name="Smith C.H."/>
        </authorList>
    </citation>
    <scope>NUCLEOTIDE SEQUENCE</scope>
    <source>
        <strain evidence="1">CHS0354</strain>
    </source>
</reference>
<evidence type="ECO:0000313" key="2">
    <source>
        <dbReference type="Proteomes" id="UP001195483"/>
    </source>
</evidence>
<accession>A0AAE0S368</accession>
<protein>
    <submittedName>
        <fullName evidence="1">Uncharacterized protein</fullName>
    </submittedName>
</protein>
<reference evidence="1" key="2">
    <citation type="journal article" date="2021" name="Genome Biol. Evol.">
        <title>Developing a high-quality reference genome for a parasitic bivalve with doubly uniparental inheritance (Bivalvia: Unionida).</title>
        <authorList>
            <person name="Smith C.H."/>
        </authorList>
    </citation>
    <scope>NUCLEOTIDE SEQUENCE</scope>
    <source>
        <strain evidence="1">CHS0354</strain>
        <tissue evidence="1">Mantle</tissue>
    </source>
</reference>
<gene>
    <name evidence="1" type="ORF">CHS0354_018071</name>
</gene>
<dbReference type="Proteomes" id="UP001195483">
    <property type="component" value="Unassembled WGS sequence"/>
</dbReference>
<sequence>STIPVSDIGMLHLRAEPFTLSKGTCKEAFLTQRDLPQESCRLLIDLKQVRLSSELVIALTPTSTSPPVIHQKHYVTSLTTSQLNPHRKIDFAPPKRKWCYQKHTQHVFCAKDNGNLE</sequence>
<dbReference type="EMBL" id="JAEAOA010001118">
    <property type="protein sequence ID" value="KAK3584486.1"/>
    <property type="molecule type" value="Genomic_DNA"/>
</dbReference>
<evidence type="ECO:0000313" key="1">
    <source>
        <dbReference type="EMBL" id="KAK3584486.1"/>
    </source>
</evidence>
<proteinExistence type="predicted"/>
<organism evidence="1 2">
    <name type="scientific">Potamilus streckersoni</name>
    <dbReference type="NCBI Taxonomy" id="2493646"/>
    <lineage>
        <taxon>Eukaryota</taxon>
        <taxon>Metazoa</taxon>
        <taxon>Spiralia</taxon>
        <taxon>Lophotrochozoa</taxon>
        <taxon>Mollusca</taxon>
        <taxon>Bivalvia</taxon>
        <taxon>Autobranchia</taxon>
        <taxon>Heteroconchia</taxon>
        <taxon>Palaeoheterodonta</taxon>
        <taxon>Unionida</taxon>
        <taxon>Unionoidea</taxon>
        <taxon>Unionidae</taxon>
        <taxon>Ambleminae</taxon>
        <taxon>Lampsilini</taxon>
        <taxon>Potamilus</taxon>
    </lineage>
</organism>
<keyword evidence="2" id="KW-1185">Reference proteome</keyword>
<dbReference type="AlphaFoldDB" id="A0AAE0S368"/>
<feature type="non-terminal residue" evidence="1">
    <location>
        <position position="1"/>
    </location>
</feature>
<reference evidence="1" key="3">
    <citation type="submission" date="2023-05" db="EMBL/GenBank/DDBJ databases">
        <authorList>
            <person name="Smith C.H."/>
        </authorList>
    </citation>
    <scope>NUCLEOTIDE SEQUENCE</scope>
    <source>
        <strain evidence="1">CHS0354</strain>
        <tissue evidence="1">Mantle</tissue>
    </source>
</reference>
<comment type="caution">
    <text evidence="1">The sequence shown here is derived from an EMBL/GenBank/DDBJ whole genome shotgun (WGS) entry which is preliminary data.</text>
</comment>